<feature type="region of interest" description="Disordered" evidence="2">
    <location>
        <begin position="406"/>
        <end position="433"/>
    </location>
</feature>
<feature type="region of interest" description="Disordered" evidence="2">
    <location>
        <begin position="926"/>
        <end position="950"/>
    </location>
</feature>
<organism evidence="3 5">
    <name type="scientific">Biomphalaria glabrata</name>
    <name type="common">Bloodfluke planorb</name>
    <name type="synonym">Freshwater snail</name>
    <dbReference type="NCBI Taxonomy" id="6526"/>
    <lineage>
        <taxon>Eukaryota</taxon>
        <taxon>Metazoa</taxon>
        <taxon>Spiralia</taxon>
        <taxon>Lophotrochozoa</taxon>
        <taxon>Mollusca</taxon>
        <taxon>Gastropoda</taxon>
        <taxon>Heterobranchia</taxon>
        <taxon>Euthyneura</taxon>
        <taxon>Panpulmonata</taxon>
        <taxon>Hygrophila</taxon>
        <taxon>Lymnaeoidea</taxon>
        <taxon>Planorbidae</taxon>
        <taxon>Biomphalaria</taxon>
    </lineage>
</organism>
<feature type="compositionally biased region" description="Low complexity" evidence="2">
    <location>
        <begin position="1546"/>
        <end position="1558"/>
    </location>
</feature>
<accession>A0A9U8EFV2</accession>
<feature type="compositionally biased region" description="Basic residues" evidence="2">
    <location>
        <begin position="2184"/>
        <end position="2195"/>
    </location>
</feature>
<dbReference type="KEGG" id="bgt:106070598"/>
<feature type="region of interest" description="Disordered" evidence="2">
    <location>
        <begin position="2776"/>
        <end position="2803"/>
    </location>
</feature>
<reference evidence="4 5" key="1">
    <citation type="submission" date="2025-04" db="UniProtKB">
        <authorList>
            <consortium name="RefSeq"/>
        </authorList>
    </citation>
    <scope>IDENTIFICATION</scope>
</reference>
<gene>
    <name evidence="4 5 6 7" type="primary">LOC106070598</name>
</gene>
<feature type="compositionally biased region" description="Polar residues" evidence="2">
    <location>
        <begin position="1650"/>
        <end position="1659"/>
    </location>
</feature>
<feature type="region of interest" description="Disordered" evidence="2">
    <location>
        <begin position="2572"/>
        <end position="2601"/>
    </location>
</feature>
<feature type="compositionally biased region" description="Acidic residues" evidence="2">
    <location>
        <begin position="22"/>
        <end position="37"/>
    </location>
</feature>
<feature type="region of interest" description="Disordered" evidence="2">
    <location>
        <begin position="1"/>
        <end position="37"/>
    </location>
</feature>
<feature type="compositionally biased region" description="Polar residues" evidence="2">
    <location>
        <begin position="1697"/>
        <end position="1718"/>
    </location>
</feature>
<feature type="region of interest" description="Disordered" evidence="2">
    <location>
        <begin position="1532"/>
        <end position="1588"/>
    </location>
</feature>
<evidence type="ECO:0000313" key="3">
    <source>
        <dbReference type="Proteomes" id="UP001165740"/>
    </source>
</evidence>
<evidence type="ECO:0000313" key="4">
    <source>
        <dbReference type="RefSeq" id="XP_013085994.2"/>
    </source>
</evidence>
<feature type="region of interest" description="Disordered" evidence="2">
    <location>
        <begin position="1635"/>
        <end position="1732"/>
    </location>
</feature>
<feature type="region of interest" description="Disordered" evidence="2">
    <location>
        <begin position="678"/>
        <end position="705"/>
    </location>
</feature>
<feature type="compositionally biased region" description="Low complexity" evidence="2">
    <location>
        <begin position="1681"/>
        <end position="1696"/>
    </location>
</feature>
<feature type="compositionally biased region" description="Polar residues" evidence="2">
    <location>
        <begin position="1"/>
        <end position="10"/>
    </location>
</feature>
<feature type="coiled-coil region" evidence="1">
    <location>
        <begin position="2214"/>
        <end position="2244"/>
    </location>
</feature>
<feature type="compositionally biased region" description="Polar residues" evidence="2">
    <location>
        <begin position="2574"/>
        <end position="2596"/>
    </location>
</feature>
<proteinExistence type="predicted"/>
<dbReference type="RefSeq" id="XP_055889777.1">
    <property type="nucleotide sequence ID" value="XM_056033802.1"/>
</dbReference>
<feature type="compositionally biased region" description="Polar residues" evidence="2">
    <location>
        <begin position="2104"/>
        <end position="2113"/>
    </location>
</feature>
<evidence type="ECO:0000313" key="6">
    <source>
        <dbReference type="RefSeq" id="XP_013085996.2"/>
    </source>
</evidence>
<keyword evidence="1" id="KW-0175">Coiled coil</keyword>
<dbReference type="Proteomes" id="UP001165740">
    <property type="component" value="Chromosome 6"/>
</dbReference>
<protein>
    <submittedName>
        <fullName evidence="4 5">Uncharacterized protein LOC106070598</fullName>
    </submittedName>
</protein>
<feature type="region of interest" description="Disordered" evidence="2">
    <location>
        <begin position="2471"/>
        <end position="2507"/>
    </location>
</feature>
<feature type="compositionally biased region" description="Polar residues" evidence="2">
    <location>
        <begin position="696"/>
        <end position="705"/>
    </location>
</feature>
<keyword evidence="3" id="KW-1185">Reference proteome</keyword>
<feature type="region of interest" description="Disordered" evidence="2">
    <location>
        <begin position="2065"/>
        <end position="2124"/>
    </location>
</feature>
<evidence type="ECO:0000256" key="2">
    <source>
        <dbReference type="SAM" id="MobiDB-lite"/>
    </source>
</evidence>
<dbReference type="RefSeq" id="XP_013085996.2">
    <property type="nucleotide sequence ID" value="XM_013230542.2"/>
</dbReference>
<dbReference type="OrthoDB" id="6161167at2759"/>
<feature type="region of interest" description="Disordered" evidence="2">
    <location>
        <begin position="2725"/>
        <end position="2746"/>
    </location>
</feature>
<feature type="region of interest" description="Disordered" evidence="2">
    <location>
        <begin position="2835"/>
        <end position="2854"/>
    </location>
</feature>
<feature type="compositionally biased region" description="Basic and acidic residues" evidence="2">
    <location>
        <begin position="1532"/>
        <end position="1543"/>
    </location>
</feature>
<feature type="compositionally biased region" description="Acidic residues" evidence="2">
    <location>
        <begin position="1559"/>
        <end position="1568"/>
    </location>
</feature>
<dbReference type="GeneID" id="106070598"/>
<feature type="compositionally biased region" description="Basic and acidic residues" evidence="2">
    <location>
        <begin position="2725"/>
        <end position="2741"/>
    </location>
</feature>
<feature type="compositionally biased region" description="Polar residues" evidence="2">
    <location>
        <begin position="1082"/>
        <end position="1097"/>
    </location>
</feature>
<name>A0A9U8EFV2_BIOGL</name>
<feature type="compositionally biased region" description="Basic and acidic residues" evidence="2">
    <location>
        <begin position="2083"/>
        <end position="2103"/>
    </location>
</feature>
<feature type="compositionally biased region" description="Basic residues" evidence="2">
    <location>
        <begin position="2065"/>
        <end position="2074"/>
    </location>
</feature>
<feature type="region of interest" description="Disordered" evidence="2">
    <location>
        <begin position="1070"/>
        <end position="1114"/>
    </location>
</feature>
<evidence type="ECO:0000313" key="5">
    <source>
        <dbReference type="RefSeq" id="XP_013085995.2"/>
    </source>
</evidence>
<feature type="compositionally biased region" description="Basic and acidic residues" evidence="2">
    <location>
        <begin position="2490"/>
        <end position="2502"/>
    </location>
</feature>
<evidence type="ECO:0000256" key="1">
    <source>
        <dbReference type="SAM" id="Coils"/>
    </source>
</evidence>
<evidence type="ECO:0000313" key="7">
    <source>
        <dbReference type="RefSeq" id="XP_055889777.1"/>
    </source>
</evidence>
<feature type="compositionally biased region" description="Basic residues" evidence="2">
    <location>
        <begin position="2838"/>
        <end position="2848"/>
    </location>
</feature>
<dbReference type="RefSeq" id="XP_013085995.2">
    <property type="nucleotide sequence ID" value="XM_013230541.2"/>
</dbReference>
<sequence>MTVRSEQNPSCKPLNFEKQMLVEEEIDDEDDDGDDEDNHFIISLEDNGEEEGLLCDPEDIDYGNGKLTIDLSQTDAEKHSAQTPDQLVLEEATHILTLPLSNAAKEAHSRLLSDTTIPYQSTGSSSSIPCQSAVTDSRNNNYHWSDPEIKSSLNHEESCQENKISKRLDLNGVETVHLDSESGGIWSEAIFISTSKGAFVDNSSNCNGGENHDSGLPKAGTEFQSALSVEHIRQPISSENVQVSNLAYPKSSEAEILNFQNNRPASSSTVFLPVPKLSGPFPRPLQCSSQLQNTENSKCDSLSCQVNNCTCIMCYQGRGIKDPDVLVDHYYVHKNPKRKRPGSTLHYNKKLKSTSNNEFTNISSVFTNQNQGSNIKLNNNLILRSLINAPPVTSINSLVTNYPTLITRPGSPPPSSSNSSSSTPKTTSKTIHSSKVFLSPHELPLQKTLFYPTVVTSAVVSSTVSTIELNRMTTTSAPNVTSTIKSPVASTQSHSKPWTIYYINSNQVLLQNTQTASDCKQISKSDMAEGIHENFHHCVERNISCSQTSIAAQNTPSLSHINCSPLKTSPSIGLRQILSDTKSVAPVGVGHLGKTNSSMPTILTAPPKETIYTKSLLKNNVVSSKGTEYLAASNEAQPSVSKYMHTEISSLSNLQTPANSSESSQLLNAIIQRLVEPQSSSKPSLVKENPLITLPPDTSLNSPASQNVEEKRKLILNNNIIKTIINGSQHNEVAKGKQAINSIITQPPEEHIPKSYIQDWVNKAKTLTSANLTYGKYLDHIDYPEQPVDNNNCGDEHSEVKSLENHKKSYCESLLVPDNSAMTQLSNTVLIKEENNSSDFISSSKIPKGQLITPGQSSVISNSSTNTSISNKMSELKDYSNHSHYSNSSSVHEESNTAERCPEKLVIDLDSPSVLNFNDCFKSHHATQHTNKNKSSSASKRKHSSTVLSSSKGIKLKIKLSDRKCKGKDPIISEVSDTASKFSAVCDESSLKDIGLTLNKSEPASNVSITKADEEIVETAEEMFQRTQKQAMQEVLKAQMGVGHISRNLRPSKPSGSFIDKFPYIFASGPSKKRKDNDKPPTTETISINSDSATNFSMEKENSERIKKRHLSDESVLPKQPKLSKIDYPKLQEDTSFTNMKKIYCTNILAGHQVFVKFNIFENTSSGRCFLVPFFNLGGSRKQFDVEDVEYISKAVIEYEKSERTCARHLLFYSREGSKATFLRKETNFCSTNFSEKCYKKSSFILEGYKRTNAKKTEPVVEQWTPDNSVAIEIDRAEVDEDIEKHFAEMLTNQSNSMSELVDPEISNNKVNIKSDEENTNKFLSPERGLPMNAKLFKTPTSSCPNSEKKSIVDDLLIKVTAIASLSDSNFEVELPPASEPCTAQPIILKKPFVSEKINPVLNKSISPVIKEEPPDDGYETRLKFIAEGAERNSVNELCQVTIKQEVVNDYFNGSVCSNGMSSLTACKDTGKETDNSISQTMQEFTNVQKSTINDNNSNSNANNLSNDTSIVSSDVIVSQGKPAEEKCLEAEEQLRKPDKGEDQESVPPSSSSDIPSSSDDDDFDENFDNLTSSPALAGDDDSSLTAHIEPQNLNPLQKKITSLVQSLKQRLAQDTPKLPTWLVSEQSHVITAKIRHKKRKARRAEPVLSDNNILSSGEQQDKVVSPDQNSQKPNLPFISSPPELSLALSAPPTSTQQVEPSGTTHQQTSDEATSFTGNVPKPISSGDKDRLMLKHTQEDNLDIDSTEEEITKLTSGFQKSSSDQLLSQHSLNTAITLCVNSTETEQLSLNDCTQSVKSARSSPSDFDVEVGTEDFPLDVDDKPVGPSSALNSNSNKLIWKHFSKPYSIFLSKEIKLPESKPNKITELIHNHDIPVNKPPNIPKKQQNDRMQKKNNNVSEFQVVSDIPVKPSTPEVVGNESVTSYLSNKFSTSSSKMKCPRLLCGASNRTCAKPKIETVPTPTVPEPISTAELSKTPSLSEIFGIAIKKDFIYEKVKANAALNATQARQDDLASSQVARKRTTSQTYKKRMPAQVAKKRTSLQIPVVSEVKNKISLHALQVAKKRTTKGTKRFKSQSILNKTSQEEHMNFGSRENSDERKMESSKTTPLTESTGKAEKVTQEKSNYVPPCTRPCYVRLEQIDVNREMSTLILHPEHKKPKSVTIKQDTNTKSTTVQHMTNATRKAGRRWKKRSRAGQRSAPPKKDIVDYYTYMIESLQKKAQQLEEASQKVREQKEMEEKSKKEKELVEVDKTDHERLDRADRALECFDNDVNTVQDLELLDESHKDDQMNKMTEKLSDKTDVAQECENTSSVENVDLKSEASNAILCNIAVADKLSEDEMMTNKLLETPDQSTSLVLSPIDPTFGKKDVVLCSLDEDLIKLSAEKQRLASEEDLLLAPTIEFDDDDDMSSMMQVDVEKLLGLETDMSDNDFILDSVQEREISLPSTNSSLISNTDNSQFCDKTLPCTDDLPKDSSPKISHALPLWKNIPEPESKSNLEKNSKSALEQPHDLISSSCIKNLKFKLKRPAAELIKSIKLSQEVTKAFGETPSEGNSPTENKHDVDKLFSGKDQQESLASTAQPLSPQGSEKLNQDLTKQPPIPKLKVKLGKETLDAIEKAKAMFNLNKKEGKHFKAGPKLDSEKLNKEIAEDSRFYLRDSKGNHLVSTLLSPSSPESSHDRNHLLKSNSDQNLFKATEMPESCFSEHKEKSKKEGIFYNVKHFADTEPNDTHLPTDTDKDKAASSTSIQPAKCNVNIDLVKLKLRLNPILTKKRGESAELAAQNEKSVTNQLSPMTEEKNDTSTKTILATTSKPLPALNTAKLCNILKNVCQQTNAKKGLQRSPKRNRSPSKMAAKNIISYGIEGGRALRTRSQQLTESPKNVKVTTPVERMNVCSEPSKLTLEKEDIKERSFFDCLQNVQDVNQIVWEKKK</sequence>
<feature type="compositionally biased region" description="Low complexity" evidence="2">
    <location>
        <begin position="416"/>
        <end position="433"/>
    </location>
</feature>
<feature type="region of interest" description="Disordered" evidence="2">
    <location>
        <begin position="2178"/>
        <end position="2202"/>
    </location>
</feature>
<feature type="compositionally biased region" description="Polar residues" evidence="2">
    <location>
        <begin position="2783"/>
        <end position="2793"/>
    </location>
</feature>
<dbReference type="RefSeq" id="XP_013085994.2">
    <property type="nucleotide sequence ID" value="XM_013230540.2"/>
</dbReference>
<feature type="compositionally biased region" description="Basic residues" evidence="2">
    <location>
        <begin position="2018"/>
        <end position="2036"/>
    </location>
</feature>
<feature type="compositionally biased region" description="Polar residues" evidence="2">
    <location>
        <begin position="2007"/>
        <end position="2017"/>
    </location>
</feature>
<feature type="region of interest" description="Disordered" evidence="2">
    <location>
        <begin position="2007"/>
        <end position="2036"/>
    </location>
</feature>